<keyword evidence="3" id="KW-1185">Reference proteome</keyword>
<sequence length="357" mass="39663">MPIPNRYVYMDDRFAHGGMSRASVFNDTHLDRNVVIKALLPGRDHRRLLDEIRALQSIRSRHVVQIYDIYNDENGVIQGLVEELVSGPQFAEGEVPKDAASFMKLIYPLAKGIYDIHSSGIIHRDIKPSNIKFDGEGCLKIFDFGLARDEEADAYTKGAVGTLGYMAPELFYDHAGGNVYFSTAVDTYAFGVTAYYTYSRSVPKPMRQLPPVLPCEEADFSKSHLNLPEDISNILNRCLSERPSDRPEMRDVCTILEKYILHGQHRALITYGSTNYYLSAASKSVRLAVQDKGQVNITYNDLEFVIGNVSGDVVVNNIPAKNGDILPGSCVVALGDPTKPSARVFITIDVSHPEVTL</sequence>
<dbReference type="Gene3D" id="1.10.510.10">
    <property type="entry name" value="Transferase(Phosphotransferase) domain 1"/>
    <property type="match status" value="1"/>
</dbReference>
<dbReference type="PANTHER" id="PTHR44329">
    <property type="entry name" value="SERINE/THREONINE-PROTEIN KINASE TNNI3K-RELATED"/>
    <property type="match status" value="1"/>
</dbReference>
<organism evidence="2 3">
    <name type="scientific">Methylobacterium platani JCM 14648</name>
    <dbReference type="NCBI Taxonomy" id="1295136"/>
    <lineage>
        <taxon>Bacteria</taxon>
        <taxon>Pseudomonadati</taxon>
        <taxon>Pseudomonadota</taxon>
        <taxon>Alphaproteobacteria</taxon>
        <taxon>Hyphomicrobiales</taxon>
        <taxon>Methylobacteriaceae</taxon>
        <taxon>Methylobacterium</taxon>
    </lineage>
</organism>
<gene>
    <name evidence="2" type="ORF">SQ03_28195</name>
</gene>
<comment type="caution">
    <text evidence="2">The sequence shown here is derived from an EMBL/GenBank/DDBJ whole genome shotgun (WGS) entry which is preliminary data.</text>
</comment>
<dbReference type="CDD" id="cd14014">
    <property type="entry name" value="STKc_PknB_like"/>
    <property type="match status" value="1"/>
</dbReference>
<dbReference type="EMBL" id="JXOD01000329">
    <property type="protein sequence ID" value="KMO11101.1"/>
    <property type="molecule type" value="Genomic_DNA"/>
</dbReference>
<dbReference type="Proteomes" id="UP000035947">
    <property type="component" value="Unassembled WGS sequence"/>
</dbReference>
<dbReference type="InterPro" id="IPR051681">
    <property type="entry name" value="Ser/Thr_Kinases-Pseudokinases"/>
</dbReference>
<protein>
    <recommendedName>
        <fullName evidence="1">Protein kinase domain-containing protein</fullName>
    </recommendedName>
</protein>
<dbReference type="SUPFAM" id="SSF56112">
    <property type="entry name" value="Protein kinase-like (PK-like)"/>
    <property type="match status" value="1"/>
</dbReference>
<name>A0ABR5GQ47_9HYPH</name>
<accession>A0ABR5GQ47</accession>
<dbReference type="InterPro" id="IPR011009">
    <property type="entry name" value="Kinase-like_dom_sf"/>
</dbReference>
<dbReference type="SMART" id="SM00220">
    <property type="entry name" value="S_TKc"/>
    <property type="match status" value="1"/>
</dbReference>
<proteinExistence type="predicted"/>
<feature type="domain" description="Protein kinase" evidence="1">
    <location>
        <begin position="8"/>
        <end position="260"/>
    </location>
</feature>
<evidence type="ECO:0000313" key="3">
    <source>
        <dbReference type="Proteomes" id="UP000035947"/>
    </source>
</evidence>
<dbReference type="PROSITE" id="PS50011">
    <property type="entry name" value="PROTEIN_KINASE_DOM"/>
    <property type="match status" value="1"/>
</dbReference>
<dbReference type="InterPro" id="IPR000719">
    <property type="entry name" value="Prot_kinase_dom"/>
</dbReference>
<evidence type="ECO:0000313" key="2">
    <source>
        <dbReference type="EMBL" id="KMO11101.1"/>
    </source>
</evidence>
<evidence type="ECO:0000259" key="1">
    <source>
        <dbReference type="PROSITE" id="PS50011"/>
    </source>
</evidence>
<dbReference type="Pfam" id="PF00069">
    <property type="entry name" value="Pkinase"/>
    <property type="match status" value="1"/>
</dbReference>
<reference evidence="2 3" key="1">
    <citation type="submission" date="2015-01" db="EMBL/GenBank/DDBJ databases">
        <title>Genome sequencing of Methylobacterium platani JCM14648 type strain.</title>
        <authorList>
            <person name="Chaudhry V."/>
            <person name="Patil P.B."/>
        </authorList>
    </citation>
    <scope>NUCLEOTIDE SEQUENCE [LARGE SCALE GENOMIC DNA]</scope>
    <source>
        <strain evidence="2 3">JCM 14648</strain>
    </source>
</reference>